<name>A0ABQ4IYN1_9ACTN</name>
<reference evidence="2 3" key="1">
    <citation type="submission" date="2021-01" db="EMBL/GenBank/DDBJ databases">
        <title>Whole genome shotgun sequence of Verrucosispora lutea NBRC 106530.</title>
        <authorList>
            <person name="Komaki H."/>
            <person name="Tamura T."/>
        </authorList>
    </citation>
    <scope>NUCLEOTIDE SEQUENCE [LARGE SCALE GENOMIC DNA]</scope>
    <source>
        <strain evidence="2 3">NBRC 106530</strain>
    </source>
</reference>
<protein>
    <submittedName>
        <fullName evidence="2">Uncharacterized protein</fullName>
    </submittedName>
</protein>
<organism evidence="2 3">
    <name type="scientific">Micromonospora lutea</name>
    <dbReference type="NCBI Taxonomy" id="419825"/>
    <lineage>
        <taxon>Bacteria</taxon>
        <taxon>Bacillati</taxon>
        <taxon>Actinomycetota</taxon>
        <taxon>Actinomycetes</taxon>
        <taxon>Micromonosporales</taxon>
        <taxon>Micromonosporaceae</taxon>
        <taxon>Micromonospora</taxon>
    </lineage>
</organism>
<evidence type="ECO:0000313" key="3">
    <source>
        <dbReference type="Proteomes" id="UP000643165"/>
    </source>
</evidence>
<feature type="region of interest" description="Disordered" evidence="1">
    <location>
        <begin position="61"/>
        <end position="101"/>
    </location>
</feature>
<sequence>MQIAKDPPVMELPSDGCQAQDRQTCQRIPGTVVEEQSVPGLYDDFARRSVYNGEGNTWIRNEQSVADRNDVVSGGGEHDVGQPGEQGRQSGRSKRHDDRVRPTCHWVASRWCRRGTGTGVTRRWRPGSVMPRSR</sequence>
<evidence type="ECO:0000313" key="2">
    <source>
        <dbReference type="EMBL" id="GIJ23026.1"/>
    </source>
</evidence>
<gene>
    <name evidence="2" type="ORF">Vlu01_36500</name>
</gene>
<dbReference type="EMBL" id="BOPB01000020">
    <property type="protein sequence ID" value="GIJ23026.1"/>
    <property type="molecule type" value="Genomic_DNA"/>
</dbReference>
<proteinExistence type="predicted"/>
<dbReference type="Proteomes" id="UP000643165">
    <property type="component" value="Unassembled WGS sequence"/>
</dbReference>
<evidence type="ECO:0000256" key="1">
    <source>
        <dbReference type="SAM" id="MobiDB-lite"/>
    </source>
</evidence>
<comment type="caution">
    <text evidence="2">The sequence shown here is derived from an EMBL/GenBank/DDBJ whole genome shotgun (WGS) entry which is preliminary data.</text>
</comment>
<feature type="region of interest" description="Disordered" evidence="1">
    <location>
        <begin position="1"/>
        <end position="21"/>
    </location>
</feature>
<keyword evidence="3" id="KW-1185">Reference proteome</keyword>
<accession>A0ABQ4IYN1</accession>
<feature type="compositionally biased region" description="Basic and acidic residues" evidence="1">
    <location>
        <begin position="65"/>
        <end position="80"/>
    </location>
</feature>